<name>A0A4Q0T4M1_9BACT</name>
<evidence type="ECO:0000313" key="5">
    <source>
        <dbReference type="Proteomes" id="UP000289437"/>
    </source>
</evidence>
<reference evidence="4 5" key="1">
    <citation type="submission" date="2018-11" db="EMBL/GenBank/DDBJ databases">
        <authorList>
            <person name="Mardanov A.V."/>
            <person name="Ravin N.V."/>
            <person name="Dedysh S.N."/>
        </authorList>
    </citation>
    <scope>NUCLEOTIDE SEQUENCE [LARGE SCALE GENOMIC DNA]</scope>
    <source>
        <strain evidence="4 5">AF10</strain>
    </source>
</reference>
<dbReference type="Pfam" id="PF00583">
    <property type="entry name" value="Acetyltransf_1"/>
    <property type="match status" value="1"/>
</dbReference>
<dbReference type="Proteomes" id="UP000289437">
    <property type="component" value="Unassembled WGS sequence"/>
</dbReference>
<gene>
    <name evidence="4" type="ORF">GRAN_0259</name>
</gene>
<proteinExistence type="predicted"/>
<evidence type="ECO:0000256" key="1">
    <source>
        <dbReference type="ARBA" id="ARBA00022679"/>
    </source>
</evidence>
<protein>
    <submittedName>
        <fullName evidence="4">GCN5-related N-acetyltransferase</fullName>
    </submittedName>
</protein>
<feature type="domain" description="N-acetyltransferase" evidence="3">
    <location>
        <begin position="5"/>
        <end position="175"/>
    </location>
</feature>
<accession>A0A4Q0T4M1</accession>
<evidence type="ECO:0000256" key="2">
    <source>
        <dbReference type="ARBA" id="ARBA00023315"/>
    </source>
</evidence>
<dbReference type="EMBL" id="RDSM01000001">
    <property type="protein sequence ID" value="RXH56949.1"/>
    <property type="molecule type" value="Genomic_DNA"/>
</dbReference>
<dbReference type="GO" id="GO:0016747">
    <property type="term" value="F:acyltransferase activity, transferring groups other than amino-acyl groups"/>
    <property type="evidence" value="ECO:0007669"/>
    <property type="project" value="InterPro"/>
</dbReference>
<keyword evidence="5" id="KW-1185">Reference proteome</keyword>
<dbReference type="CDD" id="cd04301">
    <property type="entry name" value="NAT_SF"/>
    <property type="match status" value="1"/>
</dbReference>
<keyword evidence="2" id="KW-0012">Acyltransferase</keyword>
<dbReference type="AlphaFoldDB" id="A0A4Q0T4M1"/>
<dbReference type="InterPro" id="IPR050832">
    <property type="entry name" value="Bact_Acetyltransf"/>
</dbReference>
<dbReference type="Gene3D" id="3.40.630.30">
    <property type="match status" value="1"/>
</dbReference>
<evidence type="ECO:0000313" key="4">
    <source>
        <dbReference type="EMBL" id="RXH56949.1"/>
    </source>
</evidence>
<dbReference type="InterPro" id="IPR000182">
    <property type="entry name" value="GNAT_dom"/>
</dbReference>
<dbReference type="PANTHER" id="PTHR43877:SF1">
    <property type="entry name" value="ACETYLTRANSFERASE"/>
    <property type="match status" value="1"/>
</dbReference>
<keyword evidence="1 4" id="KW-0808">Transferase</keyword>
<sequence length="175" mass="18647">MSDVVTMRECTSEDAPTLALIGAATLLEAFAGLVPGQALLAHCANHHVPGAYSVMLANPETRIWIAEVPPGAAPVGYAILTKPDFPGTLAQPGDLELRRIYVFSRFHGGGTGRRLMDLAVAGARAQGAKRLLLGVHPDNQRALAFYRKNGFEQIGTRSFHVGSSTFEDPVLALTL</sequence>
<organism evidence="4 5">
    <name type="scientific">Granulicella sibirica</name>
    <dbReference type="NCBI Taxonomy" id="2479048"/>
    <lineage>
        <taxon>Bacteria</taxon>
        <taxon>Pseudomonadati</taxon>
        <taxon>Acidobacteriota</taxon>
        <taxon>Terriglobia</taxon>
        <taxon>Terriglobales</taxon>
        <taxon>Acidobacteriaceae</taxon>
        <taxon>Granulicella</taxon>
    </lineage>
</organism>
<comment type="caution">
    <text evidence="4">The sequence shown here is derived from an EMBL/GenBank/DDBJ whole genome shotgun (WGS) entry which is preliminary data.</text>
</comment>
<dbReference type="InterPro" id="IPR016181">
    <property type="entry name" value="Acyl_CoA_acyltransferase"/>
</dbReference>
<reference evidence="5" key="2">
    <citation type="submission" date="2019-02" db="EMBL/GenBank/DDBJ databases">
        <title>Granulicella sibirica sp. nov., a psychrotolerant acidobacterium isolated from an organic soil layer in forested tundra, West Siberia.</title>
        <authorList>
            <person name="Oshkin I.Y."/>
            <person name="Kulichevskaya I.S."/>
            <person name="Rijpstra W.I.C."/>
            <person name="Sinninghe Damste J.S."/>
            <person name="Rakitin A.L."/>
            <person name="Ravin N.V."/>
            <person name="Dedysh S.N."/>
        </authorList>
    </citation>
    <scope>NUCLEOTIDE SEQUENCE [LARGE SCALE GENOMIC DNA]</scope>
    <source>
        <strain evidence="5">AF10</strain>
    </source>
</reference>
<dbReference type="SUPFAM" id="SSF55729">
    <property type="entry name" value="Acyl-CoA N-acyltransferases (Nat)"/>
    <property type="match status" value="1"/>
</dbReference>
<dbReference type="PROSITE" id="PS51186">
    <property type="entry name" value="GNAT"/>
    <property type="match status" value="1"/>
</dbReference>
<dbReference type="PANTHER" id="PTHR43877">
    <property type="entry name" value="AMINOALKYLPHOSPHONATE N-ACETYLTRANSFERASE-RELATED-RELATED"/>
    <property type="match status" value="1"/>
</dbReference>
<evidence type="ECO:0000259" key="3">
    <source>
        <dbReference type="PROSITE" id="PS51186"/>
    </source>
</evidence>